<dbReference type="PANTHER" id="PTHR34654">
    <property type="entry name" value="UPF0109 PROTEIN SCO5592"/>
    <property type="match status" value="1"/>
</dbReference>
<evidence type="ECO:0000256" key="3">
    <source>
        <dbReference type="HAMAP-Rule" id="MF_00088"/>
    </source>
</evidence>
<protein>
    <recommendedName>
        <fullName evidence="3">RNA-binding protein KhpA</fullName>
    </recommendedName>
    <alternativeName>
        <fullName evidence="3">KH-domain protein A</fullName>
    </alternativeName>
</protein>
<dbReference type="Pfam" id="PF13083">
    <property type="entry name" value="KH_KhpA-B"/>
    <property type="match status" value="1"/>
</dbReference>
<keyword evidence="3" id="KW-0961">Cell wall biogenesis/degradation</keyword>
<dbReference type="InterPro" id="IPR015946">
    <property type="entry name" value="KH_dom-like_a/b"/>
</dbReference>
<dbReference type="GO" id="GO:0003723">
    <property type="term" value="F:RNA binding"/>
    <property type="evidence" value="ECO:0007669"/>
    <property type="project" value="UniProtKB-UniRule"/>
</dbReference>
<dbReference type="HAMAP" id="MF_00088">
    <property type="entry name" value="KhpA"/>
    <property type="match status" value="1"/>
</dbReference>
<dbReference type="Proteomes" id="UP000177230">
    <property type="component" value="Unassembled WGS sequence"/>
</dbReference>
<comment type="similarity">
    <text evidence="3">Belongs to the KhpA RNA-binding protein family.</text>
</comment>
<dbReference type="PROSITE" id="PS50084">
    <property type="entry name" value="KH_TYPE_1"/>
    <property type="match status" value="1"/>
</dbReference>
<dbReference type="SUPFAM" id="SSF54814">
    <property type="entry name" value="Prokaryotic type KH domain (KH-domain type II)"/>
    <property type="match status" value="1"/>
</dbReference>
<dbReference type="EMBL" id="MFFM01000027">
    <property type="protein sequence ID" value="OGF12977.1"/>
    <property type="molecule type" value="Genomic_DNA"/>
</dbReference>
<dbReference type="CDD" id="cd22533">
    <property type="entry name" value="KH-II_YlqC-like"/>
    <property type="match status" value="1"/>
</dbReference>
<keyword evidence="3" id="KW-0133">Cell shape</keyword>
<comment type="subunit">
    <text evidence="3">Forms a complex with KhpB.</text>
</comment>
<dbReference type="GO" id="GO:0008360">
    <property type="term" value="P:regulation of cell shape"/>
    <property type="evidence" value="ECO:0007669"/>
    <property type="project" value="UniProtKB-KW"/>
</dbReference>
<gene>
    <name evidence="3" type="primary">khpA</name>
    <name evidence="4" type="ORF">A2024_01750</name>
</gene>
<dbReference type="PANTHER" id="PTHR34654:SF1">
    <property type="entry name" value="RNA-BINDING PROTEIN KHPA"/>
    <property type="match status" value="1"/>
</dbReference>
<comment type="caution">
    <text evidence="4">The sequence shown here is derived from an EMBL/GenBank/DDBJ whole genome shotgun (WGS) entry which is preliminary data.</text>
</comment>
<dbReference type="GO" id="GO:0071555">
    <property type="term" value="P:cell wall organization"/>
    <property type="evidence" value="ECO:0007669"/>
    <property type="project" value="UniProtKB-KW"/>
</dbReference>
<accession>A0A1F5RES9</accession>
<comment type="subcellular location">
    <subcellularLocation>
        <location evidence="3">Cytoplasm</location>
    </subcellularLocation>
</comment>
<evidence type="ECO:0000256" key="1">
    <source>
        <dbReference type="ARBA" id="ARBA00022490"/>
    </source>
</evidence>
<dbReference type="GO" id="GO:0005737">
    <property type="term" value="C:cytoplasm"/>
    <property type="evidence" value="ECO:0007669"/>
    <property type="project" value="UniProtKB-SubCell"/>
</dbReference>
<dbReference type="AlphaFoldDB" id="A0A1F5RES9"/>
<keyword evidence="2 3" id="KW-0694">RNA-binding</keyword>
<keyword evidence="3" id="KW-0143">Chaperone</keyword>
<dbReference type="InterPro" id="IPR009019">
    <property type="entry name" value="KH_sf_prok-type"/>
</dbReference>
<name>A0A1F5RES9_9BACT</name>
<evidence type="ECO:0000313" key="5">
    <source>
        <dbReference type="Proteomes" id="UP000177230"/>
    </source>
</evidence>
<evidence type="ECO:0000313" key="4">
    <source>
        <dbReference type="EMBL" id="OGF12977.1"/>
    </source>
</evidence>
<reference evidence="4 5" key="1">
    <citation type="journal article" date="2016" name="Nat. Commun.">
        <title>Thousands of microbial genomes shed light on interconnected biogeochemical processes in an aquifer system.</title>
        <authorList>
            <person name="Anantharaman K."/>
            <person name="Brown C.T."/>
            <person name="Hug L.A."/>
            <person name="Sharon I."/>
            <person name="Castelle C.J."/>
            <person name="Probst A.J."/>
            <person name="Thomas B.C."/>
            <person name="Singh A."/>
            <person name="Wilkins M.J."/>
            <person name="Karaoz U."/>
            <person name="Brodie E.L."/>
            <person name="Williams K.H."/>
            <person name="Hubbard S.S."/>
            <person name="Banfield J.F."/>
        </authorList>
    </citation>
    <scope>NUCLEOTIDE SEQUENCE [LARGE SCALE GENOMIC DNA]</scope>
</reference>
<organism evidence="4 5">
    <name type="scientific">Candidatus Edwardsbacteria bacterium GWF2_54_11</name>
    <dbReference type="NCBI Taxonomy" id="1817851"/>
    <lineage>
        <taxon>Bacteria</taxon>
        <taxon>Candidatus Edwardsiibacteriota</taxon>
    </lineage>
</organism>
<proteinExistence type="inferred from homology"/>
<sequence length="77" mass="8416">MLKDLVEFLSKSLVDQPEKVSVSEVTKNSVTVYELRVAKEDIGKVIGKKGRTAQSLRTLLAAAGTKLGKRTSLEIIE</sequence>
<dbReference type="GO" id="GO:0009252">
    <property type="term" value="P:peptidoglycan biosynthetic process"/>
    <property type="evidence" value="ECO:0007669"/>
    <property type="project" value="UniProtKB-UniRule"/>
</dbReference>
<keyword evidence="1 3" id="KW-0963">Cytoplasm</keyword>
<comment type="function">
    <text evidence="3">A probable RNA chaperone. Forms a complex with KhpB which binds to cellular RNA and controls its expression. Plays a role in peptidoglycan (PG) homeostasis and cell length regulation.</text>
</comment>
<evidence type="ECO:0000256" key="2">
    <source>
        <dbReference type="ARBA" id="ARBA00022884"/>
    </source>
</evidence>
<dbReference type="Gene3D" id="3.30.300.20">
    <property type="match status" value="1"/>
</dbReference>
<dbReference type="InterPro" id="IPR020627">
    <property type="entry name" value="KhpA"/>
</dbReference>